<feature type="signal peptide" evidence="9">
    <location>
        <begin position="1"/>
        <end position="23"/>
    </location>
</feature>
<evidence type="ECO:0000256" key="6">
    <source>
        <dbReference type="ARBA" id="ARBA00022858"/>
    </source>
</evidence>
<keyword evidence="7" id="KW-1015">Disulfide bond</keyword>
<proteinExistence type="inferred from homology"/>
<dbReference type="PANTHER" id="PTHR12167">
    <property type="entry name" value="C-TYPE NATRIURETIC PEPTIDE"/>
    <property type="match status" value="1"/>
</dbReference>
<evidence type="ECO:0000256" key="2">
    <source>
        <dbReference type="ARBA" id="ARBA00009041"/>
    </source>
</evidence>
<dbReference type="GO" id="GO:0097746">
    <property type="term" value="P:blood vessel diameter maintenance"/>
    <property type="evidence" value="ECO:0007669"/>
    <property type="project" value="UniProtKB-KW"/>
</dbReference>
<comment type="similarity">
    <text evidence="2 8">Belongs to the natriuretic peptide family.</text>
</comment>
<dbReference type="Proteomes" id="UP001230051">
    <property type="component" value="Unassembled WGS sequence"/>
</dbReference>
<keyword evidence="4" id="KW-0165">Cleavage on pair of basic residues</keyword>
<dbReference type="EMBL" id="JAGXEW010000022">
    <property type="protein sequence ID" value="KAK1159572.1"/>
    <property type="molecule type" value="Genomic_DNA"/>
</dbReference>
<comment type="caution">
    <text evidence="10">The sequence shown here is derived from an EMBL/GenBank/DDBJ whole genome shotgun (WGS) entry which is preliminary data.</text>
</comment>
<name>A0AAD8G1G9_ACIOX</name>
<keyword evidence="3" id="KW-0964">Secreted</keyword>
<keyword evidence="9" id="KW-0732">Signal</keyword>
<keyword evidence="5" id="KW-0372">Hormone</keyword>
<dbReference type="PRINTS" id="PR00713">
    <property type="entry name" value="CNATPEPTIDE"/>
</dbReference>
<evidence type="ECO:0000256" key="9">
    <source>
        <dbReference type="SAM" id="SignalP"/>
    </source>
</evidence>
<keyword evidence="6 8" id="KW-0838">Vasoactive</keyword>
<feature type="chain" id="PRO_5042283504" evidence="9">
    <location>
        <begin position="24"/>
        <end position="131"/>
    </location>
</feature>
<dbReference type="PROSITE" id="PS00263">
    <property type="entry name" value="NATRIURETIC_PEPTIDE"/>
    <property type="match status" value="1"/>
</dbReference>
<dbReference type="PRINTS" id="PR00710">
    <property type="entry name" value="NATPEPTIDES"/>
</dbReference>
<protein>
    <submittedName>
        <fullName evidence="10">C-type natriuretic peptide prohormone</fullName>
    </submittedName>
</protein>
<evidence type="ECO:0000256" key="3">
    <source>
        <dbReference type="ARBA" id="ARBA00022525"/>
    </source>
</evidence>
<evidence type="ECO:0000256" key="7">
    <source>
        <dbReference type="ARBA" id="ARBA00023157"/>
    </source>
</evidence>
<dbReference type="GO" id="GO:0005179">
    <property type="term" value="F:hormone activity"/>
    <property type="evidence" value="ECO:0007669"/>
    <property type="project" value="UniProtKB-KW"/>
</dbReference>
<dbReference type="GO" id="GO:0005576">
    <property type="term" value="C:extracellular region"/>
    <property type="evidence" value="ECO:0007669"/>
    <property type="project" value="UniProtKB-SubCell"/>
</dbReference>
<evidence type="ECO:0000313" key="10">
    <source>
        <dbReference type="EMBL" id="KAK1159572.1"/>
    </source>
</evidence>
<dbReference type="GO" id="GO:0007168">
    <property type="term" value="P:receptor guanylyl cyclase signaling pathway"/>
    <property type="evidence" value="ECO:0007669"/>
    <property type="project" value="TreeGrafter"/>
</dbReference>
<accession>A0AAD8G1G9</accession>
<evidence type="ECO:0000256" key="4">
    <source>
        <dbReference type="ARBA" id="ARBA00022685"/>
    </source>
</evidence>
<dbReference type="SMART" id="SM00183">
    <property type="entry name" value="NAT_PEP"/>
    <property type="match status" value="1"/>
</dbReference>
<comment type="subcellular location">
    <subcellularLocation>
        <location evidence="1 8">Secreted</location>
    </subcellularLocation>
</comment>
<evidence type="ECO:0000256" key="5">
    <source>
        <dbReference type="ARBA" id="ARBA00022702"/>
    </source>
</evidence>
<dbReference type="InterPro" id="IPR030480">
    <property type="entry name" value="Natr_peptide_CS"/>
</dbReference>
<dbReference type="InterPro" id="IPR002406">
    <property type="entry name" value="C_natriurtcpep"/>
</dbReference>
<gene>
    <name evidence="10" type="ORF">AOXY_G22315</name>
</gene>
<dbReference type="AlphaFoldDB" id="A0AAD8G1G9"/>
<keyword evidence="11" id="KW-1185">Reference proteome</keyword>
<dbReference type="InterPro" id="IPR000663">
    <property type="entry name" value="Natr_peptide"/>
</dbReference>
<sequence>MISNTALCFGILAMLSVQNLLLAKPVADIQTLSRWLEGGTDRYLELEVKDSDLDDLSLAAVSSDQLDRELLHRKFEGLSAGKPVSDEALVRILSDVINSAKRYGRKNKKGVSRGCFGVKLDRIGSMSGMGC</sequence>
<evidence type="ECO:0000256" key="1">
    <source>
        <dbReference type="ARBA" id="ARBA00004613"/>
    </source>
</evidence>
<dbReference type="PANTHER" id="PTHR12167:SF5">
    <property type="entry name" value="C-TYPE NATRIURETIC PEPTIDE 3-LIKE PRECURSOR"/>
    <property type="match status" value="1"/>
</dbReference>
<reference evidence="10" key="1">
    <citation type="submission" date="2022-02" db="EMBL/GenBank/DDBJ databases">
        <title>Atlantic sturgeon de novo genome assembly.</title>
        <authorList>
            <person name="Stock M."/>
            <person name="Klopp C."/>
            <person name="Guiguen Y."/>
            <person name="Cabau C."/>
            <person name="Parinello H."/>
            <person name="Santidrian Yebra-Pimentel E."/>
            <person name="Kuhl H."/>
            <person name="Dirks R.P."/>
            <person name="Guessner J."/>
            <person name="Wuertz S."/>
            <person name="Du K."/>
            <person name="Schartl M."/>
        </authorList>
    </citation>
    <scope>NUCLEOTIDE SEQUENCE</scope>
    <source>
        <strain evidence="10">STURGEONOMICS-FGT-2020</strain>
        <tissue evidence="10">Whole blood</tissue>
    </source>
</reference>
<evidence type="ECO:0000256" key="8">
    <source>
        <dbReference type="RuleBase" id="RU003686"/>
    </source>
</evidence>
<dbReference type="GO" id="GO:0006182">
    <property type="term" value="P:cGMP biosynthetic process"/>
    <property type="evidence" value="ECO:0007669"/>
    <property type="project" value="TreeGrafter"/>
</dbReference>
<dbReference type="Pfam" id="PF00212">
    <property type="entry name" value="ANP"/>
    <property type="match status" value="1"/>
</dbReference>
<evidence type="ECO:0000313" key="11">
    <source>
        <dbReference type="Proteomes" id="UP001230051"/>
    </source>
</evidence>
<organism evidence="10 11">
    <name type="scientific">Acipenser oxyrinchus oxyrinchus</name>
    <dbReference type="NCBI Taxonomy" id="40147"/>
    <lineage>
        <taxon>Eukaryota</taxon>
        <taxon>Metazoa</taxon>
        <taxon>Chordata</taxon>
        <taxon>Craniata</taxon>
        <taxon>Vertebrata</taxon>
        <taxon>Euteleostomi</taxon>
        <taxon>Actinopterygii</taxon>
        <taxon>Chondrostei</taxon>
        <taxon>Acipenseriformes</taxon>
        <taxon>Acipenseridae</taxon>
        <taxon>Acipenser</taxon>
    </lineage>
</organism>